<keyword evidence="2" id="KW-1185">Reference proteome</keyword>
<dbReference type="Proteomes" id="UP000199029">
    <property type="component" value="Unassembled WGS sequence"/>
</dbReference>
<dbReference type="InterPro" id="IPR015422">
    <property type="entry name" value="PyrdxlP-dep_Trfase_small"/>
</dbReference>
<evidence type="ECO:0000313" key="2">
    <source>
        <dbReference type="Proteomes" id="UP000199029"/>
    </source>
</evidence>
<dbReference type="EMBL" id="FOXS01000016">
    <property type="protein sequence ID" value="SFQ84322.1"/>
    <property type="molecule type" value="Genomic_DNA"/>
</dbReference>
<name>A0A1I6BTS3_HYMAR</name>
<gene>
    <name evidence="1" type="ORF">SAMN04515668_5100</name>
</gene>
<dbReference type="AlphaFoldDB" id="A0A1I6BTS3"/>
<sequence>NTDTVMNRSFWLGVWPGLHEEHYDYMVEVIRAFLNREY</sequence>
<evidence type="ECO:0000313" key="1">
    <source>
        <dbReference type="EMBL" id="SFQ84322.1"/>
    </source>
</evidence>
<reference evidence="2" key="1">
    <citation type="submission" date="2016-10" db="EMBL/GenBank/DDBJ databases">
        <authorList>
            <person name="Varghese N."/>
            <person name="Submissions S."/>
        </authorList>
    </citation>
    <scope>NUCLEOTIDE SEQUENCE [LARGE SCALE GENOMIC DNA]</scope>
    <source>
        <strain evidence="2">OR362-8,ATCC BAA-1266,JCM 13504</strain>
    </source>
</reference>
<dbReference type="STRING" id="1227077.SAMN04515668_5100"/>
<organism evidence="1 2">
    <name type="scientific">Hymenobacter arizonensis</name>
    <name type="common">Siccationidurans arizonensis</name>
    <dbReference type="NCBI Taxonomy" id="1227077"/>
    <lineage>
        <taxon>Bacteria</taxon>
        <taxon>Pseudomonadati</taxon>
        <taxon>Bacteroidota</taxon>
        <taxon>Cytophagia</taxon>
        <taxon>Cytophagales</taxon>
        <taxon>Hymenobacteraceae</taxon>
        <taxon>Hymenobacter</taxon>
    </lineage>
</organism>
<proteinExistence type="predicted"/>
<feature type="non-terminal residue" evidence="1">
    <location>
        <position position="1"/>
    </location>
</feature>
<protein>
    <submittedName>
        <fullName evidence="1">CDP-6-deoxy-D-xylo-4-hexulose-3-dehydrase</fullName>
    </submittedName>
</protein>
<dbReference type="Gene3D" id="3.90.1150.10">
    <property type="entry name" value="Aspartate Aminotransferase, domain 1"/>
    <property type="match status" value="1"/>
</dbReference>
<accession>A0A1I6BTS3</accession>